<evidence type="ECO:0000313" key="2">
    <source>
        <dbReference type="Proteomes" id="UP000325255"/>
    </source>
</evidence>
<sequence>MGEQQTPLDAFQTHMNRCMAAVLAPMRRPDIRVTIIVRAPEALPEEAMISTNDDLSVVRDAVVHFAERSNG</sequence>
<dbReference type="AlphaFoldDB" id="A0A5M6IJD0"/>
<dbReference type="RefSeq" id="WP_150045803.1">
    <property type="nucleotide sequence ID" value="NZ_OW485601.1"/>
</dbReference>
<accession>A0A5M6IJD0</accession>
<keyword evidence="2" id="KW-1185">Reference proteome</keyword>
<dbReference type="EMBL" id="VWPK01000127">
    <property type="protein sequence ID" value="KAA5607939.1"/>
    <property type="molecule type" value="Genomic_DNA"/>
</dbReference>
<dbReference type="Proteomes" id="UP000325255">
    <property type="component" value="Unassembled WGS sequence"/>
</dbReference>
<proteinExistence type="predicted"/>
<name>A0A5M6IJD0_9PROT</name>
<evidence type="ECO:0000313" key="1">
    <source>
        <dbReference type="EMBL" id="KAA5607939.1"/>
    </source>
</evidence>
<protein>
    <submittedName>
        <fullName evidence="1">Uncharacterized protein</fullName>
    </submittedName>
</protein>
<reference evidence="1 2" key="1">
    <citation type="submission" date="2019-09" db="EMBL/GenBank/DDBJ databases">
        <title>Genome sequence of Rhodovastum atsumiense, a diverse member of the Acetobacteraceae family of non-sulfur purple photosynthetic bacteria.</title>
        <authorList>
            <person name="Meyer T."/>
            <person name="Kyndt J."/>
        </authorList>
    </citation>
    <scope>NUCLEOTIDE SEQUENCE [LARGE SCALE GENOMIC DNA]</scope>
    <source>
        <strain evidence="1 2">DSM 21279</strain>
    </source>
</reference>
<organism evidence="1 2">
    <name type="scientific">Rhodovastum atsumiense</name>
    <dbReference type="NCBI Taxonomy" id="504468"/>
    <lineage>
        <taxon>Bacteria</taxon>
        <taxon>Pseudomonadati</taxon>
        <taxon>Pseudomonadota</taxon>
        <taxon>Alphaproteobacteria</taxon>
        <taxon>Acetobacterales</taxon>
        <taxon>Acetobacteraceae</taxon>
        <taxon>Rhodovastum</taxon>
    </lineage>
</organism>
<comment type="caution">
    <text evidence="1">The sequence shown here is derived from an EMBL/GenBank/DDBJ whole genome shotgun (WGS) entry which is preliminary data.</text>
</comment>
<gene>
    <name evidence="1" type="ORF">F1189_31455</name>
</gene>